<dbReference type="Gene3D" id="3.40.50.2300">
    <property type="match status" value="1"/>
</dbReference>
<evidence type="ECO:0000256" key="10">
    <source>
        <dbReference type="PROSITE-ProRule" id="PRU00169"/>
    </source>
</evidence>
<evidence type="ECO:0000256" key="3">
    <source>
        <dbReference type="ARBA" id="ARBA00021495"/>
    </source>
</evidence>
<dbReference type="GO" id="GO:0006935">
    <property type="term" value="P:chemotaxis"/>
    <property type="evidence" value="ECO:0007669"/>
    <property type="project" value="InterPro"/>
</dbReference>
<dbReference type="CDD" id="cd00088">
    <property type="entry name" value="HPT"/>
    <property type="match status" value="1"/>
</dbReference>
<dbReference type="InterPro" id="IPR036890">
    <property type="entry name" value="HATPase_C_sf"/>
</dbReference>
<evidence type="ECO:0000256" key="5">
    <source>
        <dbReference type="ARBA" id="ARBA00022679"/>
    </source>
</evidence>
<feature type="modified residue" description="Phosphohistidine" evidence="9">
    <location>
        <position position="44"/>
    </location>
</feature>
<comment type="caution">
    <text evidence="16">The sequence shown here is derived from an EMBL/GenBank/DDBJ whole genome shotgun (WGS) entry which is preliminary data.</text>
</comment>
<evidence type="ECO:0000259" key="15">
    <source>
        <dbReference type="PROSITE" id="PS50894"/>
    </source>
</evidence>
<proteinExistence type="predicted"/>
<dbReference type="SUPFAM" id="SSF47226">
    <property type="entry name" value="Histidine-containing phosphotransfer domain, HPT domain"/>
    <property type="match status" value="1"/>
</dbReference>
<feature type="modified residue" description="4-aspartylphosphate" evidence="10">
    <location>
        <position position="869"/>
    </location>
</feature>
<dbReference type="InterPro" id="IPR036641">
    <property type="entry name" value="HPT_dom_sf"/>
</dbReference>
<dbReference type="PROSITE" id="PS50109">
    <property type="entry name" value="HIS_KIN"/>
    <property type="match status" value="1"/>
</dbReference>
<evidence type="ECO:0000259" key="14">
    <source>
        <dbReference type="PROSITE" id="PS50851"/>
    </source>
</evidence>
<dbReference type="CDD" id="cd00731">
    <property type="entry name" value="CheA_reg"/>
    <property type="match status" value="1"/>
</dbReference>
<keyword evidence="17" id="KW-1185">Reference proteome</keyword>
<dbReference type="OrthoDB" id="9803176at2"/>
<dbReference type="PANTHER" id="PTHR43395:SF1">
    <property type="entry name" value="CHEMOTAXIS PROTEIN CHEA"/>
    <property type="match status" value="1"/>
</dbReference>
<dbReference type="SUPFAM" id="SSF52172">
    <property type="entry name" value="CheY-like"/>
    <property type="match status" value="1"/>
</dbReference>
<dbReference type="FunFam" id="3.30.565.10:FF:000016">
    <property type="entry name" value="Chemotaxis protein CheA, putative"/>
    <property type="match status" value="1"/>
</dbReference>
<dbReference type="SMART" id="SM00448">
    <property type="entry name" value="REC"/>
    <property type="match status" value="1"/>
</dbReference>
<dbReference type="CDD" id="cd16916">
    <property type="entry name" value="HATPase_CheA-like"/>
    <property type="match status" value="1"/>
</dbReference>
<dbReference type="InterPro" id="IPR005467">
    <property type="entry name" value="His_kinase_dom"/>
</dbReference>
<dbReference type="GO" id="GO:0005737">
    <property type="term" value="C:cytoplasm"/>
    <property type="evidence" value="ECO:0007669"/>
    <property type="project" value="InterPro"/>
</dbReference>
<feature type="domain" description="HPt" evidence="15">
    <location>
        <begin position="1"/>
        <end position="100"/>
    </location>
</feature>
<feature type="compositionally biased region" description="Basic and acidic residues" evidence="11">
    <location>
        <begin position="234"/>
        <end position="254"/>
    </location>
</feature>
<dbReference type="InterPro" id="IPR001789">
    <property type="entry name" value="Sig_transdc_resp-reg_receiver"/>
</dbReference>
<protein>
    <recommendedName>
        <fullName evidence="3">Chemotaxis protein CheA</fullName>
        <ecNumber evidence="2">2.7.13.3</ecNumber>
    </recommendedName>
</protein>
<dbReference type="InterPro" id="IPR011006">
    <property type="entry name" value="CheY-like_superfamily"/>
</dbReference>
<evidence type="ECO:0000256" key="1">
    <source>
        <dbReference type="ARBA" id="ARBA00000085"/>
    </source>
</evidence>
<dbReference type="InterPro" id="IPR036097">
    <property type="entry name" value="HisK_dim/P_sf"/>
</dbReference>
<dbReference type="SUPFAM" id="SSF55874">
    <property type="entry name" value="ATPase domain of HSP90 chaperone/DNA topoisomerase II/histidine kinase"/>
    <property type="match status" value="1"/>
</dbReference>
<dbReference type="InterPro" id="IPR036061">
    <property type="entry name" value="CheW-like_dom_sf"/>
</dbReference>
<accession>A0A844THZ3</accession>
<dbReference type="Gene3D" id="3.30.565.10">
    <property type="entry name" value="Histidine kinase-like ATPase, C-terminal domain"/>
    <property type="match status" value="1"/>
</dbReference>
<sequence>MDDLLREFLTETSESLDTVDNQLVKFEQEPNNAKILDNIFRLVHTIKGTCGFLGLPRLEALAHAGETLMGKFRDGMPVTGQAVTVILSSIDRIKEILAGLEATEAEPEGNDRDLIDKLEAMVEQGMAAMSASASPIASGSAQPMPSAGSSAPVAEAPPLVPEAPVAAAPAKEMTTGSLIEQTLERPLRPGEVSLDELERAFRETAIEAPVPAPVAKAVIKAEPVAEAPAPVAKEAGKEAAKPAKEKAAPKKSMADESAGEGERIANQSIRVNVDTLEHLMTMVSELVLTRNQLLEISRRNEDTEFKVPLQRLSNVTAELQEGVMKTRMQPIGNAWQKLPRIVRDLSSELGKQIELEMHGADTELDRQVLDLIKDPLTHMVRNSADHGLETPAERLAAGKGEQGTIRLSAYHEGGHIIICIADNGRGLNTEKIKAKAISSGLVTEAELEKMSEAQIHKFIFAPGFSTAAAITSVSGRGVGMDVVRTNIDQIGGTIDIKSVAGEGSSVTIKIPLTLAIVSALIVEAAGDRFAIPQLSVVELVRARANSEHRIERIKDTAVLRLRNKLLPLIHLKKLLKIDDGAASDPENGFIVVTQVGSQTFGIVVDGVFHTEEIVVKPMSTKLRHIDMFSGNTILGDGAVIMIIDPNGIAKALGAAGSSAHDMGDENGAQHIGSGEQTTSLLVFRAGSSQPKAVPLGLVTRLEELPADKIEFSNGRYMVQYREQLMPLVAMESVTIASQGAQPILVFADDGRSMGLVVDEIIDIVEERLNIEVGGSSSGILGSAVIKGQATEVIDVGHFLPMAFADWFTRKEMKPSMHSQSVLLVDDSAFFRNMLAPVLKAAGYRVRTAPTAQEGLAALRAQSFDVVLTDIEMPDMNGFEFAEVIRSDNNLAATPIIGLSALVSPAAIERGRQAGFHDYVAKFDRPGLIAALKEQTAGAAGASELSRAAA</sequence>
<dbReference type="PROSITE" id="PS50894">
    <property type="entry name" value="HPT"/>
    <property type="match status" value="1"/>
</dbReference>
<comment type="catalytic activity">
    <reaction evidence="1">
        <text>ATP + protein L-histidine = ADP + protein N-phospho-L-histidine.</text>
        <dbReference type="EC" id="2.7.13.3"/>
    </reaction>
</comment>
<organism evidence="16 17">
    <name type="scientific">Bradyrhizobium cajani</name>
    <dbReference type="NCBI Taxonomy" id="1928661"/>
    <lineage>
        <taxon>Bacteria</taxon>
        <taxon>Pseudomonadati</taxon>
        <taxon>Pseudomonadota</taxon>
        <taxon>Alphaproteobacteria</taxon>
        <taxon>Hyphomicrobiales</taxon>
        <taxon>Nitrobacteraceae</taxon>
        <taxon>Bradyrhizobium</taxon>
    </lineage>
</organism>
<keyword evidence="6" id="KW-0418">Kinase</keyword>
<dbReference type="SMART" id="SM00073">
    <property type="entry name" value="HPT"/>
    <property type="match status" value="1"/>
</dbReference>
<evidence type="ECO:0000256" key="8">
    <source>
        <dbReference type="ARBA" id="ARBA00035100"/>
    </source>
</evidence>
<dbReference type="PROSITE" id="PS50851">
    <property type="entry name" value="CHEW"/>
    <property type="match status" value="1"/>
</dbReference>
<dbReference type="InterPro" id="IPR003594">
    <property type="entry name" value="HATPase_dom"/>
</dbReference>
<feature type="domain" description="CheW-like" evidence="14">
    <location>
        <begin position="516"/>
        <end position="654"/>
    </location>
</feature>
<dbReference type="SMART" id="SM01231">
    <property type="entry name" value="H-kinase_dim"/>
    <property type="match status" value="1"/>
</dbReference>
<dbReference type="PANTHER" id="PTHR43395">
    <property type="entry name" value="SENSOR HISTIDINE KINASE CHEA"/>
    <property type="match status" value="1"/>
</dbReference>
<evidence type="ECO:0000256" key="2">
    <source>
        <dbReference type="ARBA" id="ARBA00012438"/>
    </source>
</evidence>
<name>A0A844THZ3_9BRAD</name>
<dbReference type="InterPro" id="IPR037006">
    <property type="entry name" value="CheA-like_homodim_sf"/>
</dbReference>
<dbReference type="InterPro" id="IPR008207">
    <property type="entry name" value="Sig_transdc_His_kin_Hpt_dom"/>
</dbReference>
<dbReference type="InterPro" id="IPR051315">
    <property type="entry name" value="Bact_Chemotaxis_CheA"/>
</dbReference>
<feature type="domain" description="Histidine kinase" evidence="12">
    <location>
        <begin position="275"/>
        <end position="514"/>
    </location>
</feature>
<evidence type="ECO:0000313" key="17">
    <source>
        <dbReference type="Proteomes" id="UP000449969"/>
    </source>
</evidence>
<evidence type="ECO:0000256" key="11">
    <source>
        <dbReference type="SAM" id="MobiDB-lite"/>
    </source>
</evidence>
<dbReference type="Pfam" id="PF02518">
    <property type="entry name" value="HATPase_c"/>
    <property type="match status" value="1"/>
</dbReference>
<gene>
    <name evidence="16" type="ORF">GPL20_38435</name>
</gene>
<dbReference type="Pfam" id="PF01584">
    <property type="entry name" value="CheW"/>
    <property type="match status" value="1"/>
</dbReference>
<dbReference type="RefSeq" id="WP_157337927.1">
    <property type="nucleotide sequence ID" value="NZ_WQNE01000082.1"/>
</dbReference>
<evidence type="ECO:0000259" key="12">
    <source>
        <dbReference type="PROSITE" id="PS50109"/>
    </source>
</evidence>
<dbReference type="Pfam" id="PF01627">
    <property type="entry name" value="Hpt"/>
    <property type="match status" value="1"/>
</dbReference>
<dbReference type="PRINTS" id="PR00344">
    <property type="entry name" value="BCTRLSENSOR"/>
</dbReference>
<dbReference type="SMART" id="SM00260">
    <property type="entry name" value="CheW"/>
    <property type="match status" value="1"/>
</dbReference>
<evidence type="ECO:0000256" key="4">
    <source>
        <dbReference type="ARBA" id="ARBA00022553"/>
    </source>
</evidence>
<dbReference type="EC" id="2.7.13.3" evidence="2"/>
<feature type="compositionally biased region" description="Low complexity" evidence="11">
    <location>
        <begin position="133"/>
        <end position="143"/>
    </location>
</feature>
<evidence type="ECO:0000256" key="9">
    <source>
        <dbReference type="PROSITE-ProRule" id="PRU00110"/>
    </source>
</evidence>
<evidence type="ECO:0000313" key="16">
    <source>
        <dbReference type="EMBL" id="MVT78837.1"/>
    </source>
</evidence>
<dbReference type="SMART" id="SM00387">
    <property type="entry name" value="HATPase_c"/>
    <property type="match status" value="1"/>
</dbReference>
<dbReference type="GO" id="GO:0000155">
    <property type="term" value="F:phosphorelay sensor kinase activity"/>
    <property type="evidence" value="ECO:0007669"/>
    <property type="project" value="InterPro"/>
</dbReference>
<dbReference type="Pfam" id="PF02895">
    <property type="entry name" value="H-kinase_dim"/>
    <property type="match status" value="1"/>
</dbReference>
<evidence type="ECO:0000256" key="6">
    <source>
        <dbReference type="ARBA" id="ARBA00022777"/>
    </source>
</evidence>
<dbReference type="Pfam" id="PF00072">
    <property type="entry name" value="Response_reg"/>
    <property type="match status" value="1"/>
</dbReference>
<keyword evidence="4 10" id="KW-0597">Phosphoprotein</keyword>
<feature type="domain" description="Response regulatory" evidence="13">
    <location>
        <begin position="820"/>
        <end position="936"/>
    </location>
</feature>
<feature type="region of interest" description="Disordered" evidence="11">
    <location>
        <begin position="133"/>
        <end position="156"/>
    </location>
</feature>
<dbReference type="Gene3D" id="1.20.120.160">
    <property type="entry name" value="HPT domain"/>
    <property type="match status" value="1"/>
</dbReference>
<dbReference type="SUPFAM" id="SSF50341">
    <property type="entry name" value="CheW-like"/>
    <property type="match status" value="2"/>
</dbReference>
<evidence type="ECO:0000259" key="13">
    <source>
        <dbReference type="PROSITE" id="PS50110"/>
    </source>
</evidence>
<dbReference type="InterPro" id="IPR002545">
    <property type="entry name" value="CheW-lke_dom"/>
</dbReference>
<dbReference type="EMBL" id="WQNE01000082">
    <property type="protein sequence ID" value="MVT78837.1"/>
    <property type="molecule type" value="Genomic_DNA"/>
</dbReference>
<comment type="function">
    <text evidence="8">Involved in the transmission of sensory signals from the chemoreceptors to the flagellar motors. CheA is autophosphorylated; it can transfer its phosphate group to either CheB or CheY.</text>
</comment>
<dbReference type="Gene3D" id="1.10.287.560">
    <property type="entry name" value="Histidine kinase CheA-like, homodimeric domain"/>
    <property type="match status" value="1"/>
</dbReference>
<dbReference type="InterPro" id="IPR004105">
    <property type="entry name" value="CheA-like_dim"/>
</dbReference>
<dbReference type="Gene3D" id="2.30.30.40">
    <property type="entry name" value="SH3 Domains"/>
    <property type="match status" value="1"/>
</dbReference>
<dbReference type="InterPro" id="IPR004358">
    <property type="entry name" value="Sig_transdc_His_kin-like_C"/>
</dbReference>
<dbReference type="AlphaFoldDB" id="A0A844THZ3"/>
<keyword evidence="5" id="KW-0808">Transferase</keyword>
<dbReference type="PROSITE" id="PS50110">
    <property type="entry name" value="RESPONSE_REGULATORY"/>
    <property type="match status" value="1"/>
</dbReference>
<feature type="region of interest" description="Disordered" evidence="11">
    <location>
        <begin position="232"/>
        <end position="261"/>
    </location>
</feature>
<keyword evidence="7" id="KW-0902">Two-component regulatory system</keyword>
<reference evidence="16 17" key="1">
    <citation type="submission" date="2019-12" db="EMBL/GenBank/DDBJ databases">
        <title>Draft genome sequences Bradyrhizobium cajani AMBPC1010, Bradyrhizobium pachyrhizi AMBPC1040 and Bradyrhizobium yuanmingense ALSPC3051, three plant growth promoting strains isolated from nodules of Cajanus cajan L. in Dominican Republic.</title>
        <authorList>
            <person name="Flores-Felix J.D."/>
            <person name="Araujo J."/>
            <person name="Diaz-Alcantara C."/>
            <person name="Gonzalez-Andres F."/>
            <person name="Velazquez E."/>
        </authorList>
    </citation>
    <scope>NUCLEOTIDE SEQUENCE [LARGE SCALE GENOMIC DNA]</scope>
    <source>
        <strain evidence="16 17">1010</strain>
    </source>
</reference>
<evidence type="ECO:0000256" key="7">
    <source>
        <dbReference type="ARBA" id="ARBA00023012"/>
    </source>
</evidence>
<dbReference type="SUPFAM" id="SSF47384">
    <property type="entry name" value="Homodimeric domain of signal transducing histidine kinase"/>
    <property type="match status" value="1"/>
</dbReference>
<dbReference type="Proteomes" id="UP000449969">
    <property type="component" value="Unassembled WGS sequence"/>
</dbReference>